<comment type="similarity">
    <text evidence="9">Belongs to the GSP H family.</text>
</comment>
<evidence type="ECO:0000259" key="12">
    <source>
        <dbReference type="Pfam" id="PF12019"/>
    </source>
</evidence>
<reference evidence="13 14" key="1">
    <citation type="submission" date="2017-03" db="EMBL/GenBank/DDBJ databases">
        <authorList>
            <person name="Afonso C.L."/>
            <person name="Miller P.J."/>
            <person name="Scott M.A."/>
            <person name="Spackman E."/>
            <person name="Goraichik I."/>
            <person name="Dimitrov K.M."/>
            <person name="Suarez D.L."/>
            <person name="Swayne D.E."/>
        </authorList>
    </citation>
    <scope>NUCLEOTIDE SEQUENCE [LARGE SCALE GENOMIC DNA]</scope>
    <source>
        <strain evidence="13">SB41UT1</strain>
    </source>
</reference>
<dbReference type="InterPro" id="IPR022346">
    <property type="entry name" value="T2SS_GspH"/>
</dbReference>
<gene>
    <name evidence="13" type="ORF">EHSB41UT_03166</name>
</gene>
<keyword evidence="4" id="KW-0488">Methylation</keyword>
<dbReference type="GO" id="GO:0015627">
    <property type="term" value="C:type II protein secretion system complex"/>
    <property type="evidence" value="ECO:0007669"/>
    <property type="project" value="InterPro"/>
</dbReference>
<evidence type="ECO:0000256" key="10">
    <source>
        <dbReference type="ARBA" id="ARBA00030775"/>
    </source>
</evidence>
<keyword evidence="7 11" id="KW-1133">Transmembrane helix</keyword>
<dbReference type="PROSITE" id="PS00409">
    <property type="entry name" value="PROKAR_NTER_METHYL"/>
    <property type="match status" value="1"/>
</dbReference>
<dbReference type="Pfam" id="PF12019">
    <property type="entry name" value="GspH"/>
    <property type="match status" value="1"/>
</dbReference>
<keyword evidence="6 11" id="KW-0812">Transmembrane</keyword>
<dbReference type="Pfam" id="PF07963">
    <property type="entry name" value="N_methyl"/>
    <property type="match status" value="1"/>
</dbReference>
<comment type="subcellular location">
    <subcellularLocation>
        <location evidence="1">Cell inner membrane</location>
        <topology evidence="1">Single-pass membrane protein</topology>
    </subcellularLocation>
</comment>
<keyword evidence="3" id="KW-1003">Cell membrane</keyword>
<feature type="transmembrane region" description="Helical" evidence="11">
    <location>
        <begin position="12"/>
        <end position="35"/>
    </location>
</feature>
<evidence type="ECO:0000256" key="3">
    <source>
        <dbReference type="ARBA" id="ARBA00022475"/>
    </source>
</evidence>
<sequence>MRRGWTCQGKSQGFTLIEILVVLLIIGLVVGLALVTPRSAGPGQQLQEESNRLQILIEQARERALMEDRELGFSLSGQFGYRWWVWSREQEIWQELEEQSFRTYKLPDGVLLNDVSGKNSSTTGSRFIEEAKKTPSWVMYSDNQMTPFRLEFSLRDDDRRTMILESDGIGPVTSP</sequence>
<dbReference type="InterPro" id="IPR002416">
    <property type="entry name" value="T2SS_protein-GspH"/>
</dbReference>
<dbReference type="PRINTS" id="PR00885">
    <property type="entry name" value="BCTERIALGSPH"/>
</dbReference>
<dbReference type="EMBL" id="FWPT01000007">
    <property type="protein sequence ID" value="SMA49303.1"/>
    <property type="molecule type" value="Genomic_DNA"/>
</dbReference>
<dbReference type="InterPro" id="IPR049875">
    <property type="entry name" value="TypeII_GspH"/>
</dbReference>
<evidence type="ECO:0000256" key="4">
    <source>
        <dbReference type="ARBA" id="ARBA00022481"/>
    </source>
</evidence>
<keyword evidence="8 11" id="KW-0472">Membrane</keyword>
<evidence type="ECO:0000256" key="5">
    <source>
        <dbReference type="ARBA" id="ARBA00022519"/>
    </source>
</evidence>
<keyword evidence="5" id="KW-0997">Cell inner membrane</keyword>
<dbReference type="InterPro" id="IPR045584">
    <property type="entry name" value="Pilin-like"/>
</dbReference>
<dbReference type="NCBIfam" id="TIGR01708">
    <property type="entry name" value="typeII_sec_gspH"/>
    <property type="match status" value="1"/>
</dbReference>
<dbReference type="Proteomes" id="UP000196573">
    <property type="component" value="Unassembled WGS sequence"/>
</dbReference>
<evidence type="ECO:0000256" key="2">
    <source>
        <dbReference type="ARBA" id="ARBA00021549"/>
    </source>
</evidence>
<evidence type="ECO:0000256" key="11">
    <source>
        <dbReference type="SAM" id="Phobius"/>
    </source>
</evidence>
<evidence type="ECO:0000256" key="1">
    <source>
        <dbReference type="ARBA" id="ARBA00004377"/>
    </source>
</evidence>
<dbReference type="InterPro" id="IPR012902">
    <property type="entry name" value="N_methyl_site"/>
</dbReference>
<accession>A0A1X7AM53</accession>
<evidence type="ECO:0000256" key="9">
    <source>
        <dbReference type="ARBA" id="ARBA00025772"/>
    </source>
</evidence>
<dbReference type="GO" id="GO:0015628">
    <property type="term" value="P:protein secretion by the type II secretion system"/>
    <property type="evidence" value="ECO:0007669"/>
    <property type="project" value="InterPro"/>
</dbReference>
<keyword evidence="14" id="KW-1185">Reference proteome</keyword>
<evidence type="ECO:0000256" key="7">
    <source>
        <dbReference type="ARBA" id="ARBA00022989"/>
    </source>
</evidence>
<evidence type="ECO:0000313" key="13">
    <source>
        <dbReference type="EMBL" id="SMA49303.1"/>
    </source>
</evidence>
<dbReference type="AlphaFoldDB" id="A0A1X7AM53"/>
<name>A0A1X7AM53_9GAMM</name>
<proteinExistence type="inferred from homology"/>
<dbReference type="SUPFAM" id="SSF54523">
    <property type="entry name" value="Pili subunits"/>
    <property type="match status" value="1"/>
</dbReference>
<dbReference type="NCBIfam" id="TIGR02532">
    <property type="entry name" value="IV_pilin_GFxxxE"/>
    <property type="match status" value="1"/>
</dbReference>
<evidence type="ECO:0000256" key="6">
    <source>
        <dbReference type="ARBA" id="ARBA00022692"/>
    </source>
</evidence>
<feature type="domain" description="General secretion pathway GspH" evidence="12">
    <location>
        <begin position="50"/>
        <end position="168"/>
    </location>
</feature>
<evidence type="ECO:0000256" key="8">
    <source>
        <dbReference type="ARBA" id="ARBA00023136"/>
    </source>
</evidence>
<organism evidence="13 14">
    <name type="scientific">Parendozoicomonas haliclonae</name>
    <dbReference type="NCBI Taxonomy" id="1960125"/>
    <lineage>
        <taxon>Bacteria</taxon>
        <taxon>Pseudomonadati</taxon>
        <taxon>Pseudomonadota</taxon>
        <taxon>Gammaproteobacteria</taxon>
        <taxon>Oceanospirillales</taxon>
        <taxon>Endozoicomonadaceae</taxon>
        <taxon>Parendozoicomonas</taxon>
    </lineage>
</organism>
<evidence type="ECO:0000313" key="14">
    <source>
        <dbReference type="Proteomes" id="UP000196573"/>
    </source>
</evidence>
<dbReference type="GO" id="GO:0005886">
    <property type="term" value="C:plasma membrane"/>
    <property type="evidence" value="ECO:0007669"/>
    <property type="project" value="UniProtKB-SubCell"/>
</dbReference>
<dbReference type="Gene3D" id="3.55.40.10">
    <property type="entry name" value="minor pseudopilin epsh domain"/>
    <property type="match status" value="1"/>
</dbReference>
<protein>
    <recommendedName>
        <fullName evidence="2">Type II secretion system protein H</fullName>
    </recommendedName>
    <alternativeName>
        <fullName evidence="10">General secretion pathway protein H</fullName>
    </alternativeName>
</protein>